<accession>A0A645BA17</accession>
<reference evidence="2" key="1">
    <citation type="submission" date="2019-08" db="EMBL/GenBank/DDBJ databases">
        <authorList>
            <person name="Kucharzyk K."/>
            <person name="Murdoch R.W."/>
            <person name="Higgins S."/>
            <person name="Loffler F."/>
        </authorList>
    </citation>
    <scope>NUCLEOTIDE SEQUENCE</scope>
</reference>
<dbReference type="Gene3D" id="3.20.80.10">
    <property type="entry name" value="Regulatory factor, effector binding domain"/>
    <property type="match status" value="1"/>
</dbReference>
<proteinExistence type="predicted"/>
<dbReference type="Pfam" id="PF06445">
    <property type="entry name" value="GyrI-like"/>
    <property type="match status" value="1"/>
</dbReference>
<dbReference type="AlphaFoldDB" id="A0A645BA17"/>
<sequence length="213" mass="24508">MEKPYEFVKEEKRLYQPKTVPELIEVPEMTFLAVDGRGNPNETEGPYAKAIELLYALSYTIKMSPKGGHAIPGYFEYRVPPLEGLWQMEHGAPGVDYQNKAGFEWTSMIRQPAFVNGEVFDWACAEVLRRKKIDPSVARLFVYSEGLCVQCMHIGAYDDEPATVERMDRFIAEQGYRNDMGALRRHHEIYLGDPRKTAPEKRKTILRHPVVKL</sequence>
<dbReference type="InterPro" id="IPR029442">
    <property type="entry name" value="GyrI-like"/>
</dbReference>
<protein>
    <recommendedName>
        <fullName evidence="1">GyrI-like small molecule binding domain-containing protein</fullName>
    </recommendedName>
</protein>
<dbReference type="InterPro" id="IPR008319">
    <property type="entry name" value="GyrI-like_CCH_Lin2189-like"/>
</dbReference>
<name>A0A645BA17_9ZZZZ</name>
<feature type="domain" description="GyrI-like small molecule binding" evidence="1">
    <location>
        <begin position="21"/>
        <end position="206"/>
    </location>
</feature>
<evidence type="ECO:0000313" key="2">
    <source>
        <dbReference type="EMBL" id="MPM59993.1"/>
    </source>
</evidence>
<dbReference type="EMBL" id="VSSQ01017567">
    <property type="protein sequence ID" value="MPM59993.1"/>
    <property type="molecule type" value="Genomic_DNA"/>
</dbReference>
<evidence type="ECO:0000259" key="1">
    <source>
        <dbReference type="Pfam" id="PF06445"/>
    </source>
</evidence>
<organism evidence="2">
    <name type="scientific">bioreactor metagenome</name>
    <dbReference type="NCBI Taxonomy" id="1076179"/>
    <lineage>
        <taxon>unclassified sequences</taxon>
        <taxon>metagenomes</taxon>
        <taxon>ecological metagenomes</taxon>
    </lineage>
</organism>
<comment type="caution">
    <text evidence="2">The sequence shown here is derived from an EMBL/GenBank/DDBJ whole genome shotgun (WGS) entry which is preliminary data.</text>
</comment>
<dbReference type="PIRSF" id="PIRSF031644">
    <property type="entry name" value="UCP031644"/>
    <property type="match status" value="1"/>
</dbReference>
<gene>
    <name evidence="2" type="ORF">SDC9_106839</name>
</gene>
<dbReference type="InterPro" id="IPR011256">
    <property type="entry name" value="Reg_factor_effector_dom_sf"/>
</dbReference>